<name>A0A919FIU4_9MICO</name>
<keyword evidence="1" id="KW-1133">Transmembrane helix</keyword>
<dbReference type="AlphaFoldDB" id="A0A919FIU4"/>
<reference evidence="2" key="1">
    <citation type="journal article" date="2014" name="Int. J. Syst. Evol. Microbiol.">
        <title>Complete genome sequence of Corynebacterium casei LMG S-19264T (=DSM 44701T), isolated from a smear-ripened cheese.</title>
        <authorList>
            <consortium name="US DOE Joint Genome Institute (JGI-PGF)"/>
            <person name="Walter F."/>
            <person name="Albersmeier A."/>
            <person name="Kalinowski J."/>
            <person name="Ruckert C."/>
        </authorList>
    </citation>
    <scope>NUCLEOTIDE SEQUENCE</scope>
    <source>
        <strain evidence="2">CGMCC 4.7398</strain>
    </source>
</reference>
<dbReference type="RefSeq" id="WP_189667741.1">
    <property type="nucleotide sequence ID" value="NZ_BNAS01000001.1"/>
</dbReference>
<reference evidence="2" key="2">
    <citation type="submission" date="2020-09" db="EMBL/GenBank/DDBJ databases">
        <authorList>
            <person name="Sun Q."/>
            <person name="Zhou Y."/>
        </authorList>
    </citation>
    <scope>NUCLEOTIDE SEQUENCE</scope>
    <source>
        <strain evidence="2">CGMCC 4.7398</strain>
    </source>
</reference>
<comment type="caution">
    <text evidence="2">The sequence shown here is derived from an EMBL/GenBank/DDBJ whole genome shotgun (WGS) entry which is preliminary data.</text>
</comment>
<accession>A0A919FIU4</accession>
<dbReference type="EMBL" id="BNAS01000001">
    <property type="protein sequence ID" value="GHH66207.1"/>
    <property type="molecule type" value="Genomic_DNA"/>
</dbReference>
<feature type="transmembrane region" description="Helical" evidence="1">
    <location>
        <begin position="391"/>
        <end position="412"/>
    </location>
</feature>
<proteinExistence type="predicted"/>
<protein>
    <submittedName>
        <fullName evidence="2">Uncharacterized protein</fullName>
    </submittedName>
</protein>
<feature type="transmembrane region" description="Helical" evidence="1">
    <location>
        <begin position="357"/>
        <end position="379"/>
    </location>
</feature>
<keyword evidence="1" id="KW-0812">Transmembrane</keyword>
<keyword evidence="1" id="KW-0472">Membrane</keyword>
<evidence type="ECO:0000313" key="2">
    <source>
        <dbReference type="EMBL" id="GHH66207.1"/>
    </source>
</evidence>
<evidence type="ECO:0000313" key="3">
    <source>
        <dbReference type="Proteomes" id="UP000627369"/>
    </source>
</evidence>
<dbReference type="Proteomes" id="UP000627369">
    <property type="component" value="Unassembled WGS sequence"/>
</dbReference>
<organism evidence="2 3">
    <name type="scientific">Promicromonospora soli</name>
    <dbReference type="NCBI Taxonomy" id="2035533"/>
    <lineage>
        <taxon>Bacteria</taxon>
        <taxon>Bacillati</taxon>
        <taxon>Actinomycetota</taxon>
        <taxon>Actinomycetes</taxon>
        <taxon>Micrococcales</taxon>
        <taxon>Promicromonosporaceae</taxon>
        <taxon>Promicromonospora</taxon>
    </lineage>
</organism>
<gene>
    <name evidence="2" type="ORF">GCM10017772_05710</name>
</gene>
<keyword evidence="3" id="KW-1185">Reference proteome</keyword>
<evidence type="ECO:0000256" key="1">
    <source>
        <dbReference type="SAM" id="Phobius"/>
    </source>
</evidence>
<sequence>MTSAVARDIDRVLRPLEGHGLYRNNAFRVTGLPTDVSARQVRRHREETQNPYYVTPAPDGDVPLLPSDDADALRGGFEVLRDPLARLVHELFWLRPDGGNHSGDGHDHAVFAHCRALEATLPDGRLTGEAAREDWKVGLRLWAQALTAEETWAWVRRRADEIDDPRLTVAVLRALRDRLQEHVIGVSVGLAVEAAGVAPADAEHHLEALHGSGFEPRQVRDVARAAVEPATDRVRVACETALSADPSAGLSAARALLDETTTALATVTAVLGPDDDLTGAVRDEVARTANNCVFGYVNDRLESGQLTPASAEPALQLLRRARPLASSPSAGALLDTNLADLENFAAGGVPVSAQGGAALGCFFTLVVLAAGGVASWWLLYNQLGLGPVWSTGGAVFGALTAVDVVGRVVGFFRRP</sequence>